<evidence type="ECO:0008006" key="3">
    <source>
        <dbReference type="Google" id="ProtNLM"/>
    </source>
</evidence>
<comment type="caution">
    <text evidence="1">The sequence shown here is derived from an EMBL/GenBank/DDBJ whole genome shotgun (WGS) entry which is preliminary data.</text>
</comment>
<sequence length="97" mass="11172">MPGRRMNIDKGWEIYPEAIYDIAINIRDNYNNIPWFVSENGMGVSREERFMDENGQVQDDYRIDFIKEHLACLHRGIQEGSIALVTIFGHQLTAGLG</sequence>
<dbReference type="InterPro" id="IPR001360">
    <property type="entry name" value="Glyco_hydro_1"/>
</dbReference>
<dbReference type="InterPro" id="IPR017853">
    <property type="entry name" value="GH"/>
</dbReference>
<evidence type="ECO:0000313" key="2">
    <source>
        <dbReference type="Proteomes" id="UP000005602"/>
    </source>
</evidence>
<proteinExistence type="predicted"/>
<reference evidence="1" key="2">
    <citation type="submission" date="2013-09" db="EMBL/GenBank/DDBJ databases">
        <title>Draft genome sequence of Streptococcus infantarius subsp. infantarius ATCC BAA-102.</title>
        <authorList>
            <person name="Sudarsanam P."/>
            <person name="Ley R."/>
            <person name="Guruge J."/>
            <person name="Turnbaugh P.J."/>
            <person name="Mahowald M."/>
            <person name="Liep D."/>
            <person name="Gordon J."/>
        </authorList>
    </citation>
    <scope>NUCLEOTIDE SEQUENCE</scope>
    <source>
        <strain evidence="1">ATCC BAA-102</strain>
    </source>
</reference>
<dbReference type="SUPFAM" id="SSF51445">
    <property type="entry name" value="(Trans)glycosidases"/>
    <property type="match status" value="1"/>
</dbReference>
<reference evidence="1" key="1">
    <citation type="submission" date="2008-03" db="EMBL/GenBank/DDBJ databases">
        <authorList>
            <person name="Fulton L."/>
            <person name="Clifton S."/>
            <person name="Fulton B."/>
            <person name="Xu J."/>
            <person name="Minx P."/>
            <person name="Pepin K.H."/>
            <person name="Johnson M."/>
            <person name="Thiruvilangam P."/>
            <person name="Bhonagiri V."/>
            <person name="Nash W.E."/>
            <person name="Mardis E.R."/>
            <person name="Wilson R.K."/>
        </authorList>
    </citation>
    <scope>NUCLEOTIDE SEQUENCE</scope>
    <source>
        <strain evidence="1">ATCC BAA-102</strain>
    </source>
</reference>
<name>A0ABM9XFC5_9STRE</name>
<dbReference type="Pfam" id="PF00232">
    <property type="entry name" value="Glyco_hydro_1"/>
    <property type="match status" value="1"/>
</dbReference>
<accession>A0ABM9XFC5</accession>
<dbReference type="EMBL" id="ABJK02000017">
    <property type="protein sequence ID" value="EDT47932.1"/>
    <property type="molecule type" value="Genomic_DNA"/>
</dbReference>
<dbReference type="Proteomes" id="UP000005602">
    <property type="component" value="Unassembled WGS sequence"/>
</dbReference>
<dbReference type="Gene3D" id="3.20.20.80">
    <property type="entry name" value="Glycosidases"/>
    <property type="match status" value="1"/>
</dbReference>
<gene>
    <name evidence="1" type="ORF">STRINF_00783</name>
</gene>
<organism evidence="1 2">
    <name type="scientific">Streptococcus infantarius subsp. infantarius ATCC BAA-102</name>
    <dbReference type="NCBI Taxonomy" id="471872"/>
    <lineage>
        <taxon>Bacteria</taxon>
        <taxon>Bacillati</taxon>
        <taxon>Bacillota</taxon>
        <taxon>Bacilli</taxon>
        <taxon>Lactobacillales</taxon>
        <taxon>Streptococcaceae</taxon>
        <taxon>Streptococcus</taxon>
    </lineage>
</organism>
<keyword evidence="2" id="KW-1185">Reference proteome</keyword>
<evidence type="ECO:0000313" key="1">
    <source>
        <dbReference type="EMBL" id="EDT47932.1"/>
    </source>
</evidence>
<protein>
    <recommendedName>
        <fullName evidence="3">6-phospho-beta-glucosidase</fullName>
    </recommendedName>
</protein>